<dbReference type="Proteomes" id="UP000034805">
    <property type="component" value="Unassembled WGS sequence"/>
</dbReference>
<dbReference type="AlphaFoldDB" id="A0A0P7YWP3"/>
<proteinExistence type="predicted"/>
<dbReference type="EMBL" id="JARO02002444">
    <property type="protein sequence ID" value="KPP72652.1"/>
    <property type="molecule type" value="Genomic_DNA"/>
</dbReference>
<sequence>MQSVIAAVVFISLCVGAVVTRILFQNRQAEQLAAVKEKEHRRGLEQAYRTELDLQNSIRGSRKEYFI</sequence>
<comment type="caution">
    <text evidence="1">The sequence shown here is derived from an EMBL/GenBank/DDBJ whole genome shotgun (WGS) entry which is preliminary data.</text>
</comment>
<evidence type="ECO:0000313" key="2">
    <source>
        <dbReference type="Proteomes" id="UP000034805"/>
    </source>
</evidence>
<protein>
    <submittedName>
        <fullName evidence="1">Uncharacterized protein</fullName>
    </submittedName>
</protein>
<organism evidence="1 2">
    <name type="scientific">Scleropages formosus</name>
    <name type="common">Asian bonytongue</name>
    <name type="synonym">Osteoglossum formosum</name>
    <dbReference type="NCBI Taxonomy" id="113540"/>
    <lineage>
        <taxon>Eukaryota</taxon>
        <taxon>Metazoa</taxon>
        <taxon>Chordata</taxon>
        <taxon>Craniata</taxon>
        <taxon>Vertebrata</taxon>
        <taxon>Euteleostomi</taxon>
        <taxon>Actinopterygii</taxon>
        <taxon>Neopterygii</taxon>
        <taxon>Teleostei</taxon>
        <taxon>Osteoglossocephala</taxon>
        <taxon>Osteoglossomorpha</taxon>
        <taxon>Osteoglossiformes</taxon>
        <taxon>Osteoglossidae</taxon>
        <taxon>Scleropages</taxon>
    </lineage>
</organism>
<name>A0A0P7YWP3_SCLFO</name>
<gene>
    <name evidence="1" type="ORF">Z043_108327</name>
</gene>
<accession>A0A0P7YWP3</accession>
<evidence type="ECO:0000313" key="1">
    <source>
        <dbReference type="EMBL" id="KPP72652.1"/>
    </source>
</evidence>
<reference evidence="1 2" key="1">
    <citation type="submission" date="2015-08" db="EMBL/GenBank/DDBJ databases">
        <title>The genome of the Asian arowana (Scleropages formosus).</title>
        <authorList>
            <person name="Tan M.H."/>
            <person name="Gan H.M."/>
            <person name="Croft L.J."/>
            <person name="Austin C.M."/>
        </authorList>
    </citation>
    <scope>NUCLEOTIDE SEQUENCE [LARGE SCALE GENOMIC DNA]</scope>
    <source>
        <strain evidence="1">Aro1</strain>
    </source>
</reference>